<dbReference type="InterPro" id="IPR013517">
    <property type="entry name" value="FG-GAP"/>
</dbReference>
<dbReference type="CDD" id="cd06412">
    <property type="entry name" value="GH25_CH-type"/>
    <property type="match status" value="1"/>
</dbReference>
<comment type="caution">
    <text evidence="6">The sequence shown here is derived from an EMBL/GenBank/DDBJ whole genome shotgun (WGS) entry which is preliminary data.</text>
</comment>
<comment type="similarity">
    <text evidence="1">Belongs to the glycosyl hydrolase 25 family.</text>
</comment>
<evidence type="ECO:0000313" key="6">
    <source>
        <dbReference type="EMBL" id="NGN83881.1"/>
    </source>
</evidence>
<reference evidence="6 7" key="1">
    <citation type="submission" date="2020-02" db="EMBL/GenBank/DDBJ databases">
        <title>Genome sequence of the type strain DSM 27180 of Arthrobacter silviterrae.</title>
        <authorList>
            <person name="Gao J."/>
            <person name="Sun J."/>
        </authorList>
    </citation>
    <scope>NUCLEOTIDE SEQUENCE [LARGE SCALE GENOMIC DNA]</scope>
    <source>
        <strain evidence="6 7">DSM 27180</strain>
    </source>
</reference>
<proteinExistence type="inferred from homology"/>
<dbReference type="Gene3D" id="2.115.10.10">
    <property type="entry name" value="Tachylectin 2"/>
    <property type="match status" value="2"/>
</dbReference>
<evidence type="ECO:0008006" key="8">
    <source>
        <dbReference type="Google" id="ProtNLM"/>
    </source>
</evidence>
<keyword evidence="4" id="KW-0326">Glycosidase</keyword>
<evidence type="ECO:0000256" key="3">
    <source>
        <dbReference type="ARBA" id="ARBA00022801"/>
    </source>
</evidence>
<dbReference type="SMART" id="SM00641">
    <property type="entry name" value="Glyco_25"/>
    <property type="match status" value="1"/>
</dbReference>
<feature type="region of interest" description="Disordered" evidence="5">
    <location>
        <begin position="500"/>
        <end position="519"/>
    </location>
</feature>
<dbReference type="PANTHER" id="PTHR44103:SF1">
    <property type="entry name" value="PROPROTEIN CONVERTASE P"/>
    <property type="match status" value="1"/>
</dbReference>
<evidence type="ECO:0000256" key="4">
    <source>
        <dbReference type="ARBA" id="ARBA00023295"/>
    </source>
</evidence>
<dbReference type="EMBL" id="JAAKZI010000016">
    <property type="protein sequence ID" value="NGN83881.1"/>
    <property type="molecule type" value="Genomic_DNA"/>
</dbReference>
<evidence type="ECO:0000256" key="2">
    <source>
        <dbReference type="ARBA" id="ARBA00022729"/>
    </source>
</evidence>
<dbReference type="Proteomes" id="UP000479226">
    <property type="component" value="Unassembled WGS sequence"/>
</dbReference>
<dbReference type="InterPro" id="IPR017853">
    <property type="entry name" value="GH"/>
</dbReference>
<dbReference type="PROSITE" id="PS51904">
    <property type="entry name" value="GLYCOSYL_HYDROL_F25_2"/>
    <property type="match status" value="1"/>
</dbReference>
<evidence type="ECO:0000313" key="7">
    <source>
        <dbReference type="Proteomes" id="UP000479226"/>
    </source>
</evidence>
<dbReference type="SUPFAM" id="SSF51445">
    <property type="entry name" value="(Trans)glycosidases"/>
    <property type="match status" value="1"/>
</dbReference>
<dbReference type="PANTHER" id="PTHR44103">
    <property type="entry name" value="PROPROTEIN CONVERTASE P"/>
    <property type="match status" value="1"/>
</dbReference>
<evidence type="ECO:0000256" key="5">
    <source>
        <dbReference type="SAM" id="MobiDB-lite"/>
    </source>
</evidence>
<organism evidence="6 7">
    <name type="scientific">Arthrobacter silviterrae</name>
    <dbReference type="NCBI Taxonomy" id="2026658"/>
    <lineage>
        <taxon>Bacteria</taxon>
        <taxon>Bacillati</taxon>
        <taxon>Actinomycetota</taxon>
        <taxon>Actinomycetes</taxon>
        <taxon>Micrococcales</taxon>
        <taxon>Micrococcaceae</taxon>
        <taxon>Arthrobacter</taxon>
    </lineage>
</organism>
<gene>
    <name evidence="6" type="ORF">G6N77_10475</name>
</gene>
<evidence type="ECO:0000256" key="1">
    <source>
        <dbReference type="ARBA" id="ARBA00010646"/>
    </source>
</evidence>
<dbReference type="RefSeq" id="WP_165182110.1">
    <property type="nucleotide sequence ID" value="NZ_JAAKZI010000016.1"/>
</dbReference>
<dbReference type="InterPro" id="IPR002053">
    <property type="entry name" value="Glyco_hydro_25"/>
</dbReference>
<sequence>MKQGTQSMAPLAKSLQPNSQMQSMTAQFMAPGIQGLDVSGWQASVNWATQYNLGARFAYVKATEGNNFTSSAFSSQYTGAAAAGLIRGAYHFALPSQSSAVSQADFFVNNGGGWSADGKTMPPLLDIEYNPYSNLGNTCYNMSASTMVAWIRDFSNQVQFRTGRLPMIYTTTDWWTRCTGNSGAFANQALHIAAYSTVVGTLPKSWSEYSVWQYSSSGPFAGDSNAWNGTLDRLKVFATTADAPRPVPSIPSSADVVAADSAGILWDYPAPGDGTLGTPRKIGVGWSGLRSINVIDWNADGVLDIIAQWTNGSVTVYPGLPAGGFAPPQAIASGWQNNQLTIGYWLSASNYPQILSRNPDGALTLWMNTTGGALQGSTSIGNGWGSLNLTMVDFDGDGNQDVLAQNPAGALTLYRSDGSGRFISESRPQVGSGWNTMTSITIASGYRYTSDVGLMARNSAGALIYYPVPGNSTFGAPSNVGTGWNPMLIAGGENVNMSVSTPPTTVAPSPPTPSIKSTSDVVSIDSGGRLWRYPVANAKLGTGAQIGTGFTGVKSIHVADWNSDGVLDLIVQWSNGRLSLYPGVSTGSFNTAVTLADTGWGGYDMTVGQWITGSSFPAIVAQSPDGTLTSFTTTNGTSLTAGTVLAHGMTRMHPVMTDFDGDGNADIAAVNNIGQLVLYRSNGKGSLIPEQRPVIGNGWQGFTSVGPAPAFTSSASKGFLARTAAGVLVYYPTAGSTFGTPSTLATDWNGNTIAGSSFLAPQQAVPSLADVVAVDASGTLWNYAATGSTALAAPYPIATGWMGIKSLHVVDWNSDGLPDILAQSSNGAMTLFPGTKAGALGSAIPLTTYGWGSIKFIAGNWVKGAKYPGLVGTNGQGDLYYWPNPSGRTMGAAQRIGIGWGSLTIAMQDFDSDGNSDLLAVDTAGIMRLYRSNGSGGFIPETRTVIGTGWSSFSQIAGINGFAGVGTKGILTFVASGQARYYPVDSNSTWGSPAPVSQGVVASSVSY</sequence>
<dbReference type="InterPro" id="IPR018077">
    <property type="entry name" value="Glyco_hydro_fam25_subgr"/>
</dbReference>
<dbReference type="InterPro" id="IPR028994">
    <property type="entry name" value="Integrin_alpha_N"/>
</dbReference>
<dbReference type="SUPFAM" id="SSF69318">
    <property type="entry name" value="Integrin alpha N-terminal domain"/>
    <property type="match status" value="4"/>
</dbReference>
<keyword evidence="2" id="KW-0732">Signal</keyword>
<name>A0ABX0DB80_9MICC</name>
<dbReference type="Pfam" id="PF01183">
    <property type="entry name" value="Glyco_hydro_25"/>
    <property type="match status" value="1"/>
</dbReference>
<accession>A0ABX0DB80</accession>
<dbReference type="Gene3D" id="3.20.20.80">
    <property type="entry name" value="Glycosidases"/>
    <property type="match status" value="1"/>
</dbReference>
<keyword evidence="7" id="KW-1185">Reference proteome</keyword>
<protein>
    <recommendedName>
        <fullName evidence="8">Lysozyme M1</fullName>
    </recommendedName>
</protein>
<dbReference type="Pfam" id="PF13517">
    <property type="entry name" value="FG-GAP_3"/>
    <property type="match status" value="1"/>
</dbReference>
<keyword evidence="3" id="KW-0378">Hydrolase</keyword>